<dbReference type="SUPFAM" id="SSF53850">
    <property type="entry name" value="Periplasmic binding protein-like II"/>
    <property type="match status" value="1"/>
</dbReference>
<dbReference type="Pfam" id="PF01547">
    <property type="entry name" value="SBP_bac_1"/>
    <property type="match status" value="1"/>
</dbReference>
<dbReference type="AlphaFoldDB" id="A0A0F9H0B8"/>
<evidence type="ECO:0000313" key="1">
    <source>
        <dbReference type="EMBL" id="KKM04510.1"/>
    </source>
</evidence>
<sequence length="149" mass="17001">MLFGEEIRMLYIAQAGYQPSAIIARAVSFEELTGIKVNLSFVEYEDQYNLIIASSGEDRALYDIILVDLIWTADFAEKNIIDPVPDYLVGEVKKGIIPEIYTAFIYKDNLWAVPFLANFQLFYTNIRRSHSACVDTRNRVNARKVALPV</sequence>
<proteinExistence type="predicted"/>
<evidence type="ECO:0008006" key="2">
    <source>
        <dbReference type="Google" id="ProtNLM"/>
    </source>
</evidence>
<organism evidence="1">
    <name type="scientific">marine sediment metagenome</name>
    <dbReference type="NCBI Taxonomy" id="412755"/>
    <lineage>
        <taxon>unclassified sequences</taxon>
        <taxon>metagenomes</taxon>
        <taxon>ecological metagenomes</taxon>
    </lineage>
</organism>
<accession>A0A0F9H0B8</accession>
<reference evidence="1" key="1">
    <citation type="journal article" date="2015" name="Nature">
        <title>Complex archaea that bridge the gap between prokaryotes and eukaryotes.</title>
        <authorList>
            <person name="Spang A."/>
            <person name="Saw J.H."/>
            <person name="Jorgensen S.L."/>
            <person name="Zaremba-Niedzwiedzka K."/>
            <person name="Martijn J."/>
            <person name="Lind A.E."/>
            <person name="van Eijk R."/>
            <person name="Schleper C."/>
            <person name="Guy L."/>
            <person name="Ettema T.J."/>
        </authorList>
    </citation>
    <scope>NUCLEOTIDE SEQUENCE</scope>
</reference>
<name>A0A0F9H0B8_9ZZZZ</name>
<dbReference type="InterPro" id="IPR006059">
    <property type="entry name" value="SBP"/>
</dbReference>
<gene>
    <name evidence="1" type="ORF">LCGC14_1763510</name>
</gene>
<dbReference type="EMBL" id="LAZR01016436">
    <property type="protein sequence ID" value="KKM04510.1"/>
    <property type="molecule type" value="Genomic_DNA"/>
</dbReference>
<comment type="caution">
    <text evidence="1">The sequence shown here is derived from an EMBL/GenBank/DDBJ whole genome shotgun (WGS) entry which is preliminary data.</text>
</comment>
<protein>
    <recommendedName>
        <fullName evidence="2">Extracellular solute-binding protein</fullName>
    </recommendedName>
</protein>
<dbReference type="Gene3D" id="3.40.190.10">
    <property type="entry name" value="Periplasmic binding protein-like II"/>
    <property type="match status" value="1"/>
</dbReference>